<evidence type="ECO:0000256" key="9">
    <source>
        <dbReference type="PIRSR" id="PIRSR000350-4"/>
    </source>
</evidence>
<accession>A0A517T1F2</accession>
<dbReference type="Pfam" id="PF07992">
    <property type="entry name" value="Pyr_redox_2"/>
    <property type="match status" value="1"/>
</dbReference>
<reference evidence="13 14" key="1">
    <citation type="submission" date="2019-02" db="EMBL/GenBank/DDBJ databases">
        <title>Deep-cultivation of Planctomycetes and their phenomic and genomic characterization uncovers novel biology.</title>
        <authorList>
            <person name="Wiegand S."/>
            <person name="Jogler M."/>
            <person name="Boedeker C."/>
            <person name="Pinto D."/>
            <person name="Vollmers J."/>
            <person name="Rivas-Marin E."/>
            <person name="Kohn T."/>
            <person name="Peeters S.H."/>
            <person name="Heuer A."/>
            <person name="Rast P."/>
            <person name="Oberbeckmann S."/>
            <person name="Bunk B."/>
            <person name="Jeske O."/>
            <person name="Meyerdierks A."/>
            <person name="Storesund J.E."/>
            <person name="Kallscheuer N."/>
            <person name="Luecker S."/>
            <person name="Lage O.M."/>
            <person name="Pohl T."/>
            <person name="Merkel B.J."/>
            <person name="Hornburger P."/>
            <person name="Mueller R.-W."/>
            <person name="Bruemmer F."/>
            <person name="Labrenz M."/>
            <person name="Spormann A.M."/>
            <person name="Op den Camp H."/>
            <person name="Overmann J."/>
            <person name="Amann R."/>
            <person name="Jetten M.S.M."/>
            <person name="Mascher T."/>
            <person name="Medema M.H."/>
            <person name="Devos D.P."/>
            <person name="Kaster A.-K."/>
            <person name="Ovreas L."/>
            <person name="Rohde M."/>
            <person name="Galperin M.Y."/>
            <person name="Jogler C."/>
        </authorList>
    </citation>
    <scope>NUCLEOTIDE SEQUENCE [LARGE SCALE GENOMIC DNA]</scope>
    <source>
        <strain evidence="13 14">SV_7m_r</strain>
    </source>
</reference>
<dbReference type="InterPro" id="IPR036188">
    <property type="entry name" value="FAD/NAD-bd_sf"/>
</dbReference>
<dbReference type="InterPro" id="IPR023753">
    <property type="entry name" value="FAD/NAD-binding_dom"/>
</dbReference>
<feature type="domain" description="FAD/NAD(P)-binding" evidence="12">
    <location>
        <begin position="32"/>
        <end position="345"/>
    </location>
</feature>
<evidence type="ECO:0000256" key="10">
    <source>
        <dbReference type="RuleBase" id="RU003691"/>
    </source>
</evidence>
<keyword evidence="2 10" id="KW-0285">Flavoprotein</keyword>
<dbReference type="InterPro" id="IPR012999">
    <property type="entry name" value="Pyr_OxRdtase_I_AS"/>
</dbReference>
<keyword evidence="4" id="KW-0521">NADP</keyword>
<feature type="binding site" evidence="8">
    <location>
        <position position="333"/>
    </location>
    <ligand>
        <name>FAD</name>
        <dbReference type="ChEBI" id="CHEBI:57692"/>
    </ligand>
</feature>
<dbReference type="Gene3D" id="3.30.390.30">
    <property type="match status" value="1"/>
</dbReference>
<comment type="cofactor">
    <cofactor evidence="8">
        <name>FAD</name>
        <dbReference type="ChEBI" id="CHEBI:57692"/>
    </cofactor>
    <text evidence="8">Binds 1 FAD per subunit.</text>
</comment>
<evidence type="ECO:0000256" key="8">
    <source>
        <dbReference type="PIRSR" id="PIRSR000350-3"/>
    </source>
</evidence>
<evidence type="ECO:0000256" key="2">
    <source>
        <dbReference type="ARBA" id="ARBA00022630"/>
    </source>
</evidence>
<sequence>MNALLPNNEFDQQLIANVHPADWKNPQPAGPYHLVIIGGGTAGLVTAAGAAGLGAKVALIERSLMGGDCLNVGCVPSKGLIAAARAIWGARQAIPFFADTIEFGEVNFSAAMDRMRRLRAGISPHDSAARFRELGVDVYLGEAQFVDRQNVDVGGTTLAFKRAVIASGARASAPPINGLAGTPYLTNETLFNLTERPERLGIVGAGPIGVEMAQTFARLGSQVCLIETKQGLLPREDRDAADIVSRQLLKDGVDVLCGGRDLEVHYDGSFRLRLNCQDHQEDRQVDQLLVAVGRAPNLESLQLENAGVRFDKKGVIVNDYLQTSNPKVFAAGDVCSRFQFTHAADFMARIVIQNALFALGPFGRKKLSQLTIPWATYCSPELARVGINEQEAQASGIEIDTYTVKLSEVDRAILEGLGDGFVKIHTQAGKDKIVGATIVAPNAGDLISEVALAMTNKIGLGSIASTIHPYPTLADAIRKAGDQFNRTRLTSTSKKLLNLLRRINVGS</sequence>
<feature type="disulfide bond" description="Redox-active" evidence="9">
    <location>
        <begin position="69"/>
        <end position="74"/>
    </location>
</feature>
<dbReference type="SUPFAM" id="SSF55424">
    <property type="entry name" value="FAD/NAD-linked reductases, dimerisation (C-terminal) domain"/>
    <property type="match status" value="1"/>
</dbReference>
<dbReference type="EMBL" id="CP036272">
    <property type="protein sequence ID" value="QDT62193.1"/>
    <property type="molecule type" value="Genomic_DNA"/>
</dbReference>
<keyword evidence="14" id="KW-1185">Reference proteome</keyword>
<dbReference type="EC" id="1.16.1.1" evidence="13"/>
<evidence type="ECO:0000313" key="14">
    <source>
        <dbReference type="Proteomes" id="UP000315003"/>
    </source>
</evidence>
<comment type="similarity">
    <text evidence="1 10">Belongs to the class-I pyridine nucleotide-disulfide oxidoreductase family.</text>
</comment>
<dbReference type="FunFam" id="3.30.390.30:FF:000001">
    <property type="entry name" value="Dihydrolipoyl dehydrogenase"/>
    <property type="match status" value="1"/>
</dbReference>
<dbReference type="GO" id="GO:0003955">
    <property type="term" value="F:NAD(P)H dehydrogenase (quinone) activity"/>
    <property type="evidence" value="ECO:0007669"/>
    <property type="project" value="TreeGrafter"/>
</dbReference>
<keyword evidence="8" id="KW-0547">Nucleotide-binding</keyword>
<dbReference type="InterPro" id="IPR004099">
    <property type="entry name" value="Pyr_nucl-diS_OxRdtase_dimer"/>
</dbReference>
<dbReference type="InterPro" id="IPR001100">
    <property type="entry name" value="Pyr_nuc-diS_OxRdtase"/>
</dbReference>
<dbReference type="InterPro" id="IPR016156">
    <property type="entry name" value="FAD/NAD-linked_Rdtase_dimer_sf"/>
</dbReference>
<dbReference type="NCBIfam" id="NF004991">
    <property type="entry name" value="PRK06370.1-3"/>
    <property type="match status" value="1"/>
</dbReference>
<evidence type="ECO:0000259" key="12">
    <source>
        <dbReference type="Pfam" id="PF07992"/>
    </source>
</evidence>
<feature type="domain" description="Pyridine nucleotide-disulphide oxidoreductase dimerisation" evidence="11">
    <location>
        <begin position="372"/>
        <end position="480"/>
    </location>
</feature>
<feature type="binding site" evidence="8">
    <location>
        <position position="227"/>
    </location>
    <ligand>
        <name>NAD(+)</name>
        <dbReference type="ChEBI" id="CHEBI:57540"/>
    </ligand>
</feature>
<dbReference type="PIRSF" id="PIRSF000350">
    <property type="entry name" value="Mercury_reductase_MerA"/>
    <property type="match status" value="1"/>
</dbReference>
<evidence type="ECO:0000256" key="7">
    <source>
        <dbReference type="ARBA" id="ARBA00023284"/>
    </source>
</evidence>
<dbReference type="Gene3D" id="3.50.50.60">
    <property type="entry name" value="FAD/NAD(P)-binding domain"/>
    <property type="match status" value="2"/>
</dbReference>
<evidence type="ECO:0000256" key="1">
    <source>
        <dbReference type="ARBA" id="ARBA00007532"/>
    </source>
</evidence>
<dbReference type="GO" id="GO:0050660">
    <property type="term" value="F:flavin adenine dinucleotide binding"/>
    <property type="evidence" value="ECO:0007669"/>
    <property type="project" value="TreeGrafter"/>
</dbReference>
<dbReference type="OrthoDB" id="230580at2"/>
<keyword evidence="8" id="KW-0520">NAD</keyword>
<evidence type="ECO:0000256" key="6">
    <source>
        <dbReference type="ARBA" id="ARBA00023157"/>
    </source>
</evidence>
<keyword evidence="3 8" id="KW-0274">FAD</keyword>
<keyword evidence="7 10" id="KW-0676">Redox-active center</keyword>
<dbReference type="GO" id="GO:0016668">
    <property type="term" value="F:oxidoreductase activity, acting on a sulfur group of donors, NAD(P) as acceptor"/>
    <property type="evidence" value="ECO:0007669"/>
    <property type="project" value="InterPro"/>
</dbReference>
<feature type="binding site" evidence="8">
    <location>
        <position position="293"/>
    </location>
    <ligand>
        <name>NAD(+)</name>
        <dbReference type="ChEBI" id="CHEBI:57540"/>
    </ligand>
</feature>
<dbReference type="PROSITE" id="PS00076">
    <property type="entry name" value="PYRIDINE_REDOX_1"/>
    <property type="match status" value="1"/>
</dbReference>
<dbReference type="Proteomes" id="UP000315003">
    <property type="component" value="Chromosome"/>
</dbReference>
<evidence type="ECO:0000313" key="13">
    <source>
        <dbReference type="EMBL" id="QDT62193.1"/>
    </source>
</evidence>
<dbReference type="PANTHER" id="PTHR43014:SF2">
    <property type="entry name" value="MERCURIC REDUCTASE"/>
    <property type="match status" value="1"/>
</dbReference>
<feature type="binding site" evidence="8">
    <location>
        <position position="78"/>
    </location>
    <ligand>
        <name>FAD</name>
        <dbReference type="ChEBI" id="CHEBI:57692"/>
    </ligand>
</feature>
<dbReference type="AlphaFoldDB" id="A0A517T1F2"/>
<evidence type="ECO:0000256" key="3">
    <source>
        <dbReference type="ARBA" id="ARBA00022827"/>
    </source>
</evidence>
<dbReference type="RefSeq" id="WP_145276792.1">
    <property type="nucleotide sequence ID" value="NZ_CP036272.1"/>
</dbReference>
<dbReference type="GO" id="GO:0016152">
    <property type="term" value="F:mercury (II) reductase (NADP+) activity"/>
    <property type="evidence" value="ECO:0007669"/>
    <property type="project" value="UniProtKB-EC"/>
</dbReference>
<gene>
    <name evidence="13" type="primary">merA</name>
    <name evidence="13" type="ORF">SV7mr_47400</name>
</gene>
<organism evidence="13 14">
    <name type="scientific">Stieleria bergensis</name>
    <dbReference type="NCBI Taxonomy" id="2528025"/>
    <lineage>
        <taxon>Bacteria</taxon>
        <taxon>Pseudomonadati</taxon>
        <taxon>Planctomycetota</taxon>
        <taxon>Planctomycetia</taxon>
        <taxon>Pirellulales</taxon>
        <taxon>Pirellulaceae</taxon>
        <taxon>Stieleria</taxon>
    </lineage>
</organism>
<feature type="binding site" evidence="8">
    <location>
        <begin position="204"/>
        <end position="211"/>
    </location>
    <ligand>
        <name>NAD(+)</name>
        <dbReference type="ChEBI" id="CHEBI:57540"/>
    </ligand>
</feature>
<evidence type="ECO:0000256" key="4">
    <source>
        <dbReference type="ARBA" id="ARBA00022857"/>
    </source>
</evidence>
<keyword evidence="6" id="KW-1015">Disulfide bond</keyword>
<dbReference type="SUPFAM" id="SSF51905">
    <property type="entry name" value="FAD/NAD(P)-binding domain"/>
    <property type="match status" value="1"/>
</dbReference>
<protein>
    <submittedName>
        <fullName evidence="13">Mercuric reductase</fullName>
        <ecNumber evidence="13">1.16.1.1</ecNumber>
    </submittedName>
</protein>
<dbReference type="Pfam" id="PF02852">
    <property type="entry name" value="Pyr_redox_dim"/>
    <property type="match status" value="1"/>
</dbReference>
<name>A0A517T1F2_9BACT</name>
<keyword evidence="5 10" id="KW-0560">Oxidoreductase</keyword>
<evidence type="ECO:0000259" key="11">
    <source>
        <dbReference type="Pfam" id="PF02852"/>
    </source>
</evidence>
<proteinExistence type="inferred from homology"/>
<evidence type="ECO:0000256" key="5">
    <source>
        <dbReference type="ARBA" id="ARBA00023002"/>
    </source>
</evidence>
<dbReference type="PANTHER" id="PTHR43014">
    <property type="entry name" value="MERCURIC REDUCTASE"/>
    <property type="match status" value="1"/>
</dbReference>
<dbReference type="PRINTS" id="PR00411">
    <property type="entry name" value="PNDRDTASEI"/>
</dbReference>
<dbReference type="PRINTS" id="PR00368">
    <property type="entry name" value="FADPNR"/>
</dbReference>